<name>B8FJB5_DESAL</name>
<evidence type="ECO:0000313" key="1">
    <source>
        <dbReference type="EMBL" id="ACL05584.1"/>
    </source>
</evidence>
<proteinExistence type="predicted"/>
<dbReference type="Proteomes" id="UP000000739">
    <property type="component" value="Chromosome"/>
</dbReference>
<dbReference type="SUPFAM" id="SSF82784">
    <property type="entry name" value="OsmC-like"/>
    <property type="match status" value="1"/>
</dbReference>
<sequence>MQEDSQEMTVEVIQVETLVRPGENRRIIAQGRGHEIVMDMKKEMMGDDSGPTPPELLAMALGGCMVNIARIMMEQKGVKLNGLQVGVSGPIDPSKAMGLESSNPTGFVGLAIHVKLDADLPEVERQSFEQELCKRCALCDTIANPAPLDIQFGWNS</sequence>
<organism evidence="1 2">
    <name type="scientific">Desulfatibacillum aliphaticivorans</name>
    <dbReference type="NCBI Taxonomy" id="218208"/>
    <lineage>
        <taxon>Bacteria</taxon>
        <taxon>Pseudomonadati</taxon>
        <taxon>Thermodesulfobacteriota</taxon>
        <taxon>Desulfobacteria</taxon>
        <taxon>Desulfobacterales</taxon>
        <taxon>Desulfatibacillaceae</taxon>
        <taxon>Desulfatibacillum</taxon>
    </lineage>
</organism>
<dbReference type="AlphaFoldDB" id="B8FJB5"/>
<dbReference type="PANTHER" id="PTHR35368">
    <property type="entry name" value="HYDROPEROXIDE REDUCTASE"/>
    <property type="match status" value="1"/>
</dbReference>
<dbReference type="HOGENOM" id="CLU_100275_2_1_7"/>
<evidence type="ECO:0000313" key="2">
    <source>
        <dbReference type="Proteomes" id="UP000000739"/>
    </source>
</evidence>
<dbReference type="InterPro" id="IPR015946">
    <property type="entry name" value="KH_dom-like_a/b"/>
</dbReference>
<gene>
    <name evidence="1" type="ordered locus">Dalk_3898</name>
</gene>
<dbReference type="EMBL" id="CP001322">
    <property type="protein sequence ID" value="ACL05584.1"/>
    <property type="molecule type" value="Genomic_DNA"/>
</dbReference>
<dbReference type="Gene3D" id="3.30.300.20">
    <property type="match status" value="1"/>
</dbReference>
<dbReference type="InterPro" id="IPR036102">
    <property type="entry name" value="OsmC/Ohrsf"/>
</dbReference>
<dbReference type="InterPro" id="IPR003718">
    <property type="entry name" value="OsmC/Ohr_fam"/>
</dbReference>
<keyword evidence="2" id="KW-1185">Reference proteome</keyword>
<dbReference type="KEGG" id="dal:Dalk_3898"/>
<dbReference type="InterPro" id="IPR052924">
    <property type="entry name" value="OsmC/Ohr_hydroprdx_reductase"/>
</dbReference>
<dbReference type="eggNOG" id="COG1765">
    <property type="taxonomic scope" value="Bacteria"/>
</dbReference>
<dbReference type="Pfam" id="PF02566">
    <property type="entry name" value="OsmC"/>
    <property type="match status" value="1"/>
</dbReference>
<protein>
    <submittedName>
        <fullName evidence="1">OsmC family protein</fullName>
    </submittedName>
</protein>
<accession>B8FJB5</accession>
<reference evidence="1 2" key="1">
    <citation type="journal article" date="2012" name="Environ. Microbiol.">
        <title>The genome sequence of Desulfatibacillum alkenivorans AK-01: a blueprint for anaerobic alkane oxidation.</title>
        <authorList>
            <person name="Callaghan A.V."/>
            <person name="Morris B.E."/>
            <person name="Pereira I.A."/>
            <person name="McInerney M.J."/>
            <person name="Austin R.N."/>
            <person name="Groves J.T."/>
            <person name="Kukor J.J."/>
            <person name="Suflita J.M."/>
            <person name="Young L.Y."/>
            <person name="Zylstra G.J."/>
            <person name="Wawrik B."/>
        </authorList>
    </citation>
    <scope>NUCLEOTIDE SEQUENCE [LARGE SCALE GENOMIC DNA]</scope>
    <source>
        <strain evidence="1 2">AK-01</strain>
    </source>
</reference>
<dbReference type="RefSeq" id="WP_015948633.1">
    <property type="nucleotide sequence ID" value="NC_011768.1"/>
</dbReference>
<dbReference type="PANTHER" id="PTHR35368:SF1">
    <property type="entry name" value="HYDROPEROXIDE REDUCTASE"/>
    <property type="match status" value="1"/>
</dbReference>